<evidence type="ECO:0000256" key="1">
    <source>
        <dbReference type="ARBA" id="ARBA00022574"/>
    </source>
</evidence>
<dbReference type="GO" id="GO:0007015">
    <property type="term" value="P:actin filament organization"/>
    <property type="evidence" value="ECO:0007669"/>
    <property type="project" value="TreeGrafter"/>
</dbReference>
<dbReference type="Proteomes" id="UP000054937">
    <property type="component" value="Unassembled WGS sequence"/>
</dbReference>
<dbReference type="PANTHER" id="PTHR10856">
    <property type="entry name" value="CORONIN"/>
    <property type="match status" value="1"/>
</dbReference>
<organism evidence="6 7">
    <name type="scientific">Pseudocohnilembus persalinus</name>
    <name type="common">Ciliate</name>
    <dbReference type="NCBI Taxonomy" id="266149"/>
    <lineage>
        <taxon>Eukaryota</taxon>
        <taxon>Sar</taxon>
        <taxon>Alveolata</taxon>
        <taxon>Ciliophora</taxon>
        <taxon>Intramacronucleata</taxon>
        <taxon>Oligohymenophorea</taxon>
        <taxon>Scuticociliatia</taxon>
        <taxon>Philasterida</taxon>
        <taxon>Pseudocohnilembidae</taxon>
        <taxon>Pseudocohnilembus</taxon>
    </lineage>
</organism>
<feature type="compositionally biased region" description="Polar residues" evidence="5">
    <location>
        <begin position="556"/>
        <end position="569"/>
    </location>
</feature>
<dbReference type="AlphaFoldDB" id="A0A0V0QZN9"/>
<evidence type="ECO:0000256" key="5">
    <source>
        <dbReference type="SAM" id="MobiDB-lite"/>
    </source>
</evidence>
<feature type="region of interest" description="Disordered" evidence="5">
    <location>
        <begin position="517"/>
        <end position="593"/>
    </location>
</feature>
<sequence length="611" mass="70048">MFLNYCTQVLVTVFDFFNIGRSWRKILQLKPQNRFKFIKIEAYKEGWQNVNASIQTCDANIIKGNTKNVAVIASGGKEITILKHGKYGRIEPDYPTLSGHKGNILDLEFVPYFDDYLATSSEDGTIKLWQIPEEINSNITEPLLTLEGHQKKVNILDFNTVSQGILASTALDRNIRVWDIQSGSEKYCVAGSQKDYATDIVWKNTGDLIGSSWKDKFYRICDPRANQIVHAFKAHDGSKPSKFSWMGNKDTFVTVGFSFGQQEREFKYWDIKKPDTPIAKHVIDKDSSIIYPFYDHNLDIIYFTGKGDSMIRYFDFKQGKFEKYGNDHRCKSAGVSYSFQSHYTLNSEQSEIAKVLQVTGNKEVNQLSIQQPKRNAGYAEELYPPTAKNFGQSADDFIAGKNATAKLYSMEPGVDNFNYSEKLNFNISSGQQQPLKPSNYQQQQTQQTQQQQQTQQTQQQQQTPIQNIQQQQTQNNAQSQQKQQAQQQQKPEEPVQEKKKDSKLVCDGDVCYIDSNANQNDKEQQDQQQQKPVGLGENSENEIQQLKQKISEQEQRIQNLEQENQSLRSQNDELKKLQEQTAQNSQDNDALKEQIREQVGNLKNLAQSMEN</sequence>
<dbReference type="OrthoDB" id="1850764at2759"/>
<evidence type="ECO:0000256" key="3">
    <source>
        <dbReference type="PROSITE-ProRule" id="PRU00221"/>
    </source>
</evidence>
<dbReference type="Pfam" id="PF00400">
    <property type="entry name" value="WD40"/>
    <property type="match status" value="2"/>
</dbReference>
<accession>A0A0V0QZN9</accession>
<dbReference type="InterPro" id="IPR019775">
    <property type="entry name" value="WD40_repeat_CS"/>
</dbReference>
<dbReference type="InParanoid" id="A0A0V0QZN9"/>
<keyword evidence="1 3" id="KW-0853">WD repeat</keyword>
<dbReference type="SMART" id="SM01167">
    <property type="entry name" value="DUF1900"/>
    <property type="match status" value="1"/>
</dbReference>
<reference evidence="6 7" key="1">
    <citation type="journal article" date="2015" name="Sci. Rep.">
        <title>Genome of the facultative scuticociliatosis pathogen Pseudocohnilembus persalinus provides insight into its virulence through horizontal gene transfer.</title>
        <authorList>
            <person name="Xiong J."/>
            <person name="Wang G."/>
            <person name="Cheng J."/>
            <person name="Tian M."/>
            <person name="Pan X."/>
            <person name="Warren A."/>
            <person name="Jiang C."/>
            <person name="Yuan D."/>
            <person name="Miao W."/>
        </authorList>
    </citation>
    <scope>NUCLEOTIDE SEQUENCE [LARGE SCALE GENOMIC DNA]</scope>
    <source>
        <strain evidence="6">36N120E</strain>
    </source>
</reference>
<feature type="compositionally biased region" description="Low complexity" evidence="5">
    <location>
        <begin position="467"/>
        <end position="489"/>
    </location>
</feature>
<dbReference type="GO" id="GO:0051015">
    <property type="term" value="F:actin filament binding"/>
    <property type="evidence" value="ECO:0007669"/>
    <property type="project" value="TreeGrafter"/>
</dbReference>
<dbReference type="PROSITE" id="PS50082">
    <property type="entry name" value="WD_REPEATS_2"/>
    <property type="match status" value="2"/>
</dbReference>
<keyword evidence="7" id="KW-1185">Reference proteome</keyword>
<dbReference type="InterPro" id="IPR015943">
    <property type="entry name" value="WD40/YVTN_repeat-like_dom_sf"/>
</dbReference>
<dbReference type="OMA" id="EREMAIW"/>
<keyword evidence="2 4" id="KW-0677">Repeat</keyword>
<comment type="caution">
    <text evidence="6">The sequence shown here is derived from an EMBL/GenBank/DDBJ whole genome shotgun (WGS) entry which is preliminary data.</text>
</comment>
<feature type="repeat" description="WD" evidence="3">
    <location>
        <begin position="146"/>
        <end position="188"/>
    </location>
</feature>
<dbReference type="SMART" id="SM00320">
    <property type="entry name" value="WD40"/>
    <property type="match status" value="3"/>
</dbReference>
<feature type="compositionally biased region" description="Basic and acidic residues" evidence="5">
    <location>
        <begin position="490"/>
        <end position="502"/>
    </location>
</feature>
<evidence type="ECO:0000313" key="7">
    <source>
        <dbReference type="Proteomes" id="UP000054937"/>
    </source>
</evidence>
<dbReference type="PROSITE" id="PS00678">
    <property type="entry name" value="WD_REPEATS_1"/>
    <property type="match status" value="1"/>
</dbReference>
<feature type="region of interest" description="Disordered" evidence="5">
    <location>
        <begin position="467"/>
        <end position="502"/>
    </location>
</feature>
<dbReference type="Gene3D" id="2.130.10.10">
    <property type="entry name" value="YVTN repeat-like/Quinoprotein amine dehydrogenase"/>
    <property type="match status" value="1"/>
</dbReference>
<dbReference type="SUPFAM" id="SSF50978">
    <property type="entry name" value="WD40 repeat-like"/>
    <property type="match status" value="1"/>
</dbReference>
<evidence type="ECO:0000256" key="2">
    <source>
        <dbReference type="ARBA" id="ARBA00022737"/>
    </source>
</evidence>
<comment type="similarity">
    <text evidence="4">Belongs to the WD repeat coronin family.</text>
</comment>
<dbReference type="InterPro" id="IPR015505">
    <property type="entry name" value="Coronin"/>
</dbReference>
<evidence type="ECO:0000256" key="4">
    <source>
        <dbReference type="RuleBase" id="RU280818"/>
    </source>
</evidence>
<protein>
    <recommendedName>
        <fullName evidence="4">Coronin</fullName>
    </recommendedName>
</protein>
<dbReference type="FunCoup" id="A0A0V0QZN9">
    <property type="interactions" value="34"/>
</dbReference>
<dbReference type="InterPro" id="IPR001680">
    <property type="entry name" value="WD40_rpt"/>
</dbReference>
<proteinExistence type="inferred from homology"/>
<dbReference type="PANTHER" id="PTHR10856:SF0">
    <property type="entry name" value="CORONIN"/>
    <property type="match status" value="1"/>
</dbReference>
<gene>
    <name evidence="6" type="ORF">PPERSA_06983</name>
</gene>
<dbReference type="PROSITE" id="PS50294">
    <property type="entry name" value="WD_REPEATS_REGION"/>
    <property type="match status" value="2"/>
</dbReference>
<evidence type="ECO:0000313" key="6">
    <source>
        <dbReference type="EMBL" id="KRX07368.1"/>
    </source>
</evidence>
<feature type="compositionally biased region" description="Polar residues" evidence="5">
    <location>
        <begin position="579"/>
        <end position="588"/>
    </location>
</feature>
<dbReference type="EMBL" id="LDAU01000084">
    <property type="protein sequence ID" value="KRX07368.1"/>
    <property type="molecule type" value="Genomic_DNA"/>
</dbReference>
<feature type="repeat" description="WD" evidence="3">
    <location>
        <begin position="97"/>
        <end position="131"/>
    </location>
</feature>
<dbReference type="CDD" id="cd14686">
    <property type="entry name" value="bZIP"/>
    <property type="match status" value="1"/>
</dbReference>
<name>A0A0V0QZN9_PSEPJ</name>
<dbReference type="InterPro" id="IPR036322">
    <property type="entry name" value="WD40_repeat_dom_sf"/>
</dbReference>